<reference evidence="5 6" key="1">
    <citation type="submission" date="2023-07" db="EMBL/GenBank/DDBJ databases">
        <title>Sequencing the genomes of 1000 actinobacteria strains.</title>
        <authorList>
            <person name="Klenk H.-P."/>
        </authorList>
    </citation>
    <scope>NUCLEOTIDE SEQUENCE [LARGE SCALE GENOMIC DNA]</scope>
    <source>
        <strain evidence="5 6">DSM 44709</strain>
    </source>
</reference>
<dbReference type="SMART" id="SM00342">
    <property type="entry name" value="HTH_ARAC"/>
    <property type="match status" value="1"/>
</dbReference>
<dbReference type="GO" id="GO:0043565">
    <property type="term" value="F:sequence-specific DNA binding"/>
    <property type="evidence" value="ECO:0007669"/>
    <property type="project" value="InterPro"/>
</dbReference>
<evidence type="ECO:0000256" key="2">
    <source>
        <dbReference type="ARBA" id="ARBA00023125"/>
    </source>
</evidence>
<comment type="caution">
    <text evidence="5">The sequence shown here is derived from an EMBL/GenBank/DDBJ whole genome shotgun (WGS) entry which is preliminary data.</text>
</comment>
<keyword evidence="3" id="KW-0804">Transcription</keyword>
<dbReference type="PANTHER" id="PTHR46796:SF7">
    <property type="entry name" value="ARAC FAMILY TRANSCRIPTIONAL REGULATOR"/>
    <property type="match status" value="1"/>
</dbReference>
<dbReference type="AlphaFoldDB" id="A0AAE3VVN7"/>
<evidence type="ECO:0000256" key="1">
    <source>
        <dbReference type="ARBA" id="ARBA00023015"/>
    </source>
</evidence>
<dbReference type="Pfam" id="PF12852">
    <property type="entry name" value="Cupin_6"/>
    <property type="match status" value="1"/>
</dbReference>
<evidence type="ECO:0000313" key="6">
    <source>
        <dbReference type="Proteomes" id="UP001240236"/>
    </source>
</evidence>
<dbReference type="Proteomes" id="UP001240236">
    <property type="component" value="Unassembled WGS sequence"/>
</dbReference>
<feature type="domain" description="HTH araC/xylS-type" evidence="4">
    <location>
        <begin position="71"/>
        <end position="169"/>
    </location>
</feature>
<evidence type="ECO:0000313" key="5">
    <source>
        <dbReference type="EMBL" id="MDQ0363820.1"/>
    </source>
</evidence>
<accession>A0AAE3VVN7</accession>
<keyword evidence="2 5" id="KW-0238">DNA-binding</keyword>
<dbReference type="InterPro" id="IPR009057">
    <property type="entry name" value="Homeodomain-like_sf"/>
</dbReference>
<dbReference type="Pfam" id="PF12833">
    <property type="entry name" value="HTH_18"/>
    <property type="match status" value="1"/>
</dbReference>
<dbReference type="InterPro" id="IPR018060">
    <property type="entry name" value="HTH_AraC"/>
</dbReference>
<dbReference type="PROSITE" id="PS01124">
    <property type="entry name" value="HTH_ARAC_FAMILY_2"/>
    <property type="match status" value="1"/>
</dbReference>
<keyword evidence="6" id="KW-1185">Reference proteome</keyword>
<organism evidence="5 6">
    <name type="scientific">Catenuloplanes indicus</name>
    <dbReference type="NCBI Taxonomy" id="137267"/>
    <lineage>
        <taxon>Bacteria</taxon>
        <taxon>Bacillati</taxon>
        <taxon>Actinomycetota</taxon>
        <taxon>Actinomycetes</taxon>
        <taxon>Micromonosporales</taxon>
        <taxon>Micromonosporaceae</taxon>
        <taxon>Catenuloplanes</taxon>
    </lineage>
</organism>
<sequence>MMLVRTSDDRDRLRRCIDLVMEEFRAARPGADLMVQQLAHMMLIHALRLYLSAPAGDHTGWFAALADPRLSGALTAMHADPARAWTVRDLAALTGMSRTVFAARFRARTGETPIAYLTRWRMMLAAERLRTGDDTLSRIAGALGYDSQPAFNTAFKRVMGMPPRRYARSVPV</sequence>
<dbReference type="SUPFAM" id="SSF46689">
    <property type="entry name" value="Homeodomain-like"/>
    <property type="match status" value="2"/>
</dbReference>
<keyword evidence="1" id="KW-0805">Transcription regulation</keyword>
<dbReference type="GO" id="GO:0003700">
    <property type="term" value="F:DNA-binding transcription factor activity"/>
    <property type="evidence" value="ECO:0007669"/>
    <property type="project" value="InterPro"/>
</dbReference>
<dbReference type="Gene3D" id="1.10.10.60">
    <property type="entry name" value="Homeodomain-like"/>
    <property type="match status" value="2"/>
</dbReference>
<dbReference type="EMBL" id="JAUSUZ010000001">
    <property type="protein sequence ID" value="MDQ0363820.1"/>
    <property type="molecule type" value="Genomic_DNA"/>
</dbReference>
<dbReference type="InterPro" id="IPR050204">
    <property type="entry name" value="AraC_XylS_family_regulators"/>
</dbReference>
<proteinExistence type="predicted"/>
<evidence type="ECO:0000256" key="3">
    <source>
        <dbReference type="ARBA" id="ARBA00023163"/>
    </source>
</evidence>
<protein>
    <submittedName>
        <fullName evidence="5">AraC-like DNA-binding protein</fullName>
    </submittedName>
</protein>
<gene>
    <name evidence="5" type="ORF">J2S42_000489</name>
</gene>
<dbReference type="InterPro" id="IPR032783">
    <property type="entry name" value="AraC_lig"/>
</dbReference>
<dbReference type="PANTHER" id="PTHR46796">
    <property type="entry name" value="HTH-TYPE TRANSCRIPTIONAL ACTIVATOR RHAS-RELATED"/>
    <property type="match status" value="1"/>
</dbReference>
<name>A0AAE3VVN7_9ACTN</name>
<evidence type="ECO:0000259" key="4">
    <source>
        <dbReference type="PROSITE" id="PS01124"/>
    </source>
</evidence>